<sequence length="166" mass="18642">MRGDGTSRDGKSVCEGELTKDRIHGSTNSNPKCALCNVHDEDHNHFFFNCTYTTDVWTVVASKAQISWPIIPWEQLWAWTIREFGSRSNPRHCMAGLVLASTIYGLWAESWGTLSRLAALANRLMSKGPLLGGGEARALQPDGIFRKPRLFPSFCPYIWAFCCVLF</sequence>
<evidence type="ECO:0000313" key="3">
    <source>
        <dbReference type="Proteomes" id="UP000326939"/>
    </source>
</evidence>
<keyword evidence="3" id="KW-1185">Reference proteome</keyword>
<evidence type="ECO:0000259" key="1">
    <source>
        <dbReference type="Pfam" id="PF13966"/>
    </source>
</evidence>
<dbReference type="AlphaFoldDB" id="A0A5N5JAI7"/>
<proteinExistence type="predicted"/>
<organism evidence="2 3">
    <name type="scientific">Salix brachista</name>
    <dbReference type="NCBI Taxonomy" id="2182728"/>
    <lineage>
        <taxon>Eukaryota</taxon>
        <taxon>Viridiplantae</taxon>
        <taxon>Streptophyta</taxon>
        <taxon>Embryophyta</taxon>
        <taxon>Tracheophyta</taxon>
        <taxon>Spermatophyta</taxon>
        <taxon>Magnoliopsida</taxon>
        <taxon>eudicotyledons</taxon>
        <taxon>Gunneridae</taxon>
        <taxon>Pentapetalae</taxon>
        <taxon>rosids</taxon>
        <taxon>fabids</taxon>
        <taxon>Malpighiales</taxon>
        <taxon>Salicaceae</taxon>
        <taxon>Saliceae</taxon>
        <taxon>Salix</taxon>
    </lineage>
</organism>
<reference evidence="3" key="1">
    <citation type="journal article" date="2019" name="Gigascience">
        <title>De novo genome assembly of the endangered Acer yangbiense, a plant species with extremely small populations endemic to Yunnan Province, China.</title>
        <authorList>
            <person name="Yang J."/>
            <person name="Wariss H.M."/>
            <person name="Tao L."/>
            <person name="Zhang R."/>
            <person name="Yun Q."/>
            <person name="Hollingsworth P."/>
            <person name="Dao Z."/>
            <person name="Luo G."/>
            <person name="Guo H."/>
            <person name="Ma Y."/>
            <person name="Sun W."/>
        </authorList>
    </citation>
    <scope>NUCLEOTIDE SEQUENCE [LARGE SCALE GENOMIC DNA]</scope>
    <source>
        <strain evidence="3">cv. br00</strain>
    </source>
</reference>
<feature type="domain" description="Reverse transcriptase zinc-binding" evidence="1">
    <location>
        <begin position="19"/>
        <end position="57"/>
    </location>
</feature>
<protein>
    <recommendedName>
        <fullName evidence="1">Reverse transcriptase zinc-binding domain-containing protein</fullName>
    </recommendedName>
</protein>
<dbReference type="Pfam" id="PF13966">
    <property type="entry name" value="zf-RVT"/>
    <property type="match status" value="1"/>
</dbReference>
<dbReference type="EMBL" id="VDCV01000017">
    <property type="protein sequence ID" value="KAB5516198.1"/>
    <property type="molecule type" value="Genomic_DNA"/>
</dbReference>
<evidence type="ECO:0000313" key="2">
    <source>
        <dbReference type="EMBL" id="KAB5516198.1"/>
    </source>
</evidence>
<comment type="caution">
    <text evidence="2">The sequence shown here is derived from an EMBL/GenBank/DDBJ whole genome shotgun (WGS) entry which is preliminary data.</text>
</comment>
<dbReference type="Proteomes" id="UP000326939">
    <property type="component" value="Chromosome 17"/>
</dbReference>
<accession>A0A5N5JAI7</accession>
<name>A0A5N5JAI7_9ROSI</name>
<dbReference type="InterPro" id="IPR026960">
    <property type="entry name" value="RVT-Znf"/>
</dbReference>
<gene>
    <name evidence="2" type="ORF">DKX38_026846</name>
</gene>